<dbReference type="OrthoDB" id="10255185at2759"/>
<feature type="compositionally biased region" description="Basic and acidic residues" evidence="6">
    <location>
        <begin position="260"/>
        <end position="280"/>
    </location>
</feature>
<dbReference type="AlphaFoldDB" id="Q22MG0"/>
<evidence type="ECO:0000256" key="5">
    <source>
        <dbReference type="PROSITE-ProRule" id="PRU01371"/>
    </source>
</evidence>
<proteinExistence type="predicted"/>
<gene>
    <name evidence="8" type="ORF">TTHERM_00035600</name>
</gene>
<feature type="domain" description="C2HC/C3H-type" evidence="7">
    <location>
        <begin position="478"/>
        <end position="507"/>
    </location>
</feature>
<evidence type="ECO:0000259" key="7">
    <source>
        <dbReference type="PROSITE" id="PS52027"/>
    </source>
</evidence>
<dbReference type="PROSITE" id="PS52027">
    <property type="entry name" value="ZF_C2HC_C3H"/>
    <property type="match status" value="2"/>
</dbReference>
<keyword evidence="1" id="KW-0479">Metal-binding</keyword>
<dbReference type="RefSeq" id="XP_977060.2">
    <property type="nucleotide sequence ID" value="XM_971967.2"/>
</dbReference>
<keyword evidence="9" id="KW-1185">Reference proteome</keyword>
<dbReference type="HOGENOM" id="CLU_474518_0_0_1"/>
<sequence length="589" mass="67889">MNGEGQLNFVSDFQQLEQKERLDLNFDSLLDDQEKADAELNNSVFTFAQQHNSMIDDQLQLAQNTNQQPSSQQNSAFPSKVLLETNQNFQTYETCNNCNRQFFQGRLNLHQKSCKPQNPLKPLNMLKINNILSNSNEQSGLGSKQGKKKKLGYREVLSSRLSATPTTAGSVEKSVNNQNDLKFVQPDEQVSTNLTTIPKWKIEHQSLLLSIKPAQMNSSDFIYQQYVQCQYCLRKFKPQVAEQHIPNCKNIFNRPKPPKKQQEKENEGKMQNERSSNKLKIRKELTEKEEEIKNISSYENSERVNLKEKLFQINDSFDKSITQIKEIEIFQINPQTLSKNLLEKSSKNTSIATKKKFKHIDRKLSFFNSSIRDSHYFDLEKNNVQNQSLKTLNKVGNIELHRNKSVQNQLYDASLFGCDHLEQADSQIKVLNQSSSATQLPFIQDKRISNKLNQLQEIRENQGGFNYENVINRSKNYSQVTCPHCERIFSKNAAPRHIPICKTILNKPARPLKKSSSSQLQTLIKQNSSYGDIFKTNYEQKGKNKSTTIQEQQSLSVFQNQQISCFCTQCGSQLFYSFKYCSSCGKKRS</sequence>
<evidence type="ECO:0000313" key="8">
    <source>
        <dbReference type="EMBL" id="EAR86311.2"/>
    </source>
</evidence>
<evidence type="ECO:0000256" key="1">
    <source>
        <dbReference type="ARBA" id="ARBA00022723"/>
    </source>
</evidence>
<feature type="region of interest" description="Disordered" evidence="6">
    <location>
        <begin position="249"/>
        <end position="280"/>
    </location>
</feature>
<dbReference type="InParanoid" id="Q22MG0"/>
<evidence type="ECO:0000256" key="4">
    <source>
        <dbReference type="ARBA" id="ARBA00022833"/>
    </source>
</evidence>
<reference evidence="9" key="1">
    <citation type="journal article" date="2006" name="PLoS Biol.">
        <title>Macronuclear genome sequence of the ciliate Tetrahymena thermophila, a model eukaryote.</title>
        <authorList>
            <person name="Eisen J.A."/>
            <person name="Coyne R.S."/>
            <person name="Wu M."/>
            <person name="Wu D."/>
            <person name="Thiagarajan M."/>
            <person name="Wortman J.R."/>
            <person name="Badger J.H."/>
            <person name="Ren Q."/>
            <person name="Amedeo P."/>
            <person name="Jones K.M."/>
            <person name="Tallon L.J."/>
            <person name="Delcher A.L."/>
            <person name="Salzberg S.L."/>
            <person name="Silva J.C."/>
            <person name="Haas B.J."/>
            <person name="Majoros W.H."/>
            <person name="Farzad M."/>
            <person name="Carlton J.M."/>
            <person name="Smith R.K. Jr."/>
            <person name="Garg J."/>
            <person name="Pearlman R.E."/>
            <person name="Karrer K.M."/>
            <person name="Sun L."/>
            <person name="Manning G."/>
            <person name="Elde N.C."/>
            <person name="Turkewitz A.P."/>
            <person name="Asai D.J."/>
            <person name="Wilkes D.E."/>
            <person name="Wang Y."/>
            <person name="Cai H."/>
            <person name="Collins K."/>
            <person name="Stewart B.A."/>
            <person name="Lee S.R."/>
            <person name="Wilamowska K."/>
            <person name="Weinberg Z."/>
            <person name="Ruzzo W.L."/>
            <person name="Wloga D."/>
            <person name="Gaertig J."/>
            <person name="Frankel J."/>
            <person name="Tsao C.-C."/>
            <person name="Gorovsky M.A."/>
            <person name="Keeling P.J."/>
            <person name="Waller R.F."/>
            <person name="Patron N.J."/>
            <person name="Cherry J.M."/>
            <person name="Stover N.A."/>
            <person name="Krieger C.J."/>
            <person name="del Toro C."/>
            <person name="Ryder H.F."/>
            <person name="Williamson S.C."/>
            <person name="Barbeau R.A."/>
            <person name="Hamilton E.P."/>
            <person name="Orias E."/>
        </authorList>
    </citation>
    <scope>NUCLEOTIDE SEQUENCE [LARGE SCALE GENOMIC DNA]</scope>
    <source>
        <strain evidence="9">SB210</strain>
    </source>
</reference>
<dbReference type="Gene3D" id="3.30.160.60">
    <property type="entry name" value="Classic Zinc Finger"/>
    <property type="match status" value="1"/>
</dbReference>
<evidence type="ECO:0000256" key="3">
    <source>
        <dbReference type="ARBA" id="ARBA00022771"/>
    </source>
</evidence>
<name>Q22MG0_TETTS</name>
<dbReference type="GO" id="GO:0008270">
    <property type="term" value="F:zinc ion binding"/>
    <property type="evidence" value="ECO:0007669"/>
    <property type="project" value="UniProtKB-KW"/>
</dbReference>
<evidence type="ECO:0000313" key="9">
    <source>
        <dbReference type="Proteomes" id="UP000009168"/>
    </source>
</evidence>
<keyword evidence="3 5" id="KW-0863">Zinc-finger</keyword>
<dbReference type="EMBL" id="GG662720">
    <property type="protein sequence ID" value="EAR86311.2"/>
    <property type="molecule type" value="Genomic_DNA"/>
</dbReference>
<dbReference type="PANTHER" id="PTHR13555">
    <property type="entry name" value="C2H2 ZINC FINGER CGI-62-RELATED"/>
    <property type="match status" value="1"/>
</dbReference>
<dbReference type="InterPro" id="IPR049899">
    <property type="entry name" value="Znf_C2HC_C3H"/>
</dbReference>
<dbReference type="PANTHER" id="PTHR13555:SF5">
    <property type="entry name" value="ZINC-FINGER OF A C2HC-TYPE"/>
    <property type="match status" value="1"/>
</dbReference>
<protein>
    <submittedName>
        <fullName evidence="8">A C2HC-type zinc-finger protein</fullName>
    </submittedName>
</protein>
<dbReference type="InterPro" id="IPR026319">
    <property type="entry name" value="ZC2HC1A/B-like"/>
</dbReference>
<evidence type="ECO:0000256" key="6">
    <source>
        <dbReference type="SAM" id="MobiDB-lite"/>
    </source>
</evidence>
<dbReference type="GeneID" id="7847257"/>
<evidence type="ECO:0000256" key="2">
    <source>
        <dbReference type="ARBA" id="ARBA00022737"/>
    </source>
</evidence>
<dbReference type="KEGG" id="tet:TTHERM_00035600"/>
<dbReference type="Pfam" id="PF13913">
    <property type="entry name" value="zf-C2HC_2"/>
    <property type="match status" value="3"/>
</dbReference>
<dbReference type="Proteomes" id="UP000009168">
    <property type="component" value="Unassembled WGS sequence"/>
</dbReference>
<organism evidence="8 9">
    <name type="scientific">Tetrahymena thermophila (strain SB210)</name>
    <dbReference type="NCBI Taxonomy" id="312017"/>
    <lineage>
        <taxon>Eukaryota</taxon>
        <taxon>Sar</taxon>
        <taxon>Alveolata</taxon>
        <taxon>Ciliophora</taxon>
        <taxon>Intramacronucleata</taxon>
        <taxon>Oligohymenophorea</taxon>
        <taxon>Hymenostomatida</taxon>
        <taxon>Tetrahymenina</taxon>
        <taxon>Tetrahymenidae</taxon>
        <taxon>Tetrahymena</taxon>
    </lineage>
</organism>
<keyword evidence="4" id="KW-0862">Zinc</keyword>
<accession>Q22MG0</accession>
<feature type="domain" description="C2HC/C3H-type" evidence="7">
    <location>
        <begin position="225"/>
        <end position="254"/>
    </location>
</feature>
<keyword evidence="2" id="KW-0677">Repeat</keyword>